<dbReference type="InterPro" id="IPR001131">
    <property type="entry name" value="Peptidase_M24B_aminopep-P_CS"/>
</dbReference>
<evidence type="ECO:0000256" key="2">
    <source>
        <dbReference type="ARBA" id="ARBA00022670"/>
    </source>
</evidence>
<dbReference type="SUPFAM" id="SSF55920">
    <property type="entry name" value="Creatinase/aminopeptidase"/>
    <property type="match status" value="1"/>
</dbReference>
<reference evidence="11" key="1">
    <citation type="submission" date="2016-11" db="EMBL/GenBank/DDBJ databases">
        <authorList>
            <person name="Varghese N."/>
            <person name="Submissions S."/>
        </authorList>
    </citation>
    <scope>NUCLEOTIDE SEQUENCE [LARGE SCALE GENOMIC DNA]</scope>
    <source>
        <strain evidence="11">DSM 100564</strain>
    </source>
</reference>
<dbReference type="Pfam" id="PF01321">
    <property type="entry name" value="Creatinase_N"/>
    <property type="match status" value="1"/>
</dbReference>
<dbReference type="SUPFAM" id="SSF53092">
    <property type="entry name" value="Creatinase/prolidase N-terminal domain"/>
    <property type="match status" value="1"/>
</dbReference>
<keyword evidence="10" id="KW-0031">Aminopeptidase</keyword>
<dbReference type="OrthoDB" id="9806388at2"/>
<feature type="domain" description="Peptidase M24 C-terminal" evidence="9">
    <location>
        <begin position="541"/>
        <end position="601"/>
    </location>
</feature>
<dbReference type="CDD" id="cd01085">
    <property type="entry name" value="APP"/>
    <property type="match status" value="1"/>
</dbReference>
<dbReference type="EMBL" id="FQZQ01000011">
    <property type="protein sequence ID" value="SHJ63683.1"/>
    <property type="molecule type" value="Genomic_DNA"/>
</dbReference>
<evidence type="ECO:0000256" key="6">
    <source>
        <dbReference type="RuleBase" id="RU000590"/>
    </source>
</evidence>
<dbReference type="GO" id="GO:0046872">
    <property type="term" value="F:metal ion binding"/>
    <property type="evidence" value="ECO:0007669"/>
    <property type="project" value="UniProtKB-KW"/>
</dbReference>
<feature type="domain" description="Creatinase N-terminal" evidence="8">
    <location>
        <begin position="17"/>
        <end position="139"/>
    </location>
</feature>
<evidence type="ECO:0000313" key="10">
    <source>
        <dbReference type="EMBL" id="SHJ63683.1"/>
    </source>
</evidence>
<dbReference type="InterPro" id="IPR036005">
    <property type="entry name" value="Creatinase/aminopeptidase-like"/>
</dbReference>
<dbReference type="InterPro" id="IPR032416">
    <property type="entry name" value="Peptidase_M24_C"/>
</dbReference>
<name>A0A1M6KXI4_9RHOB</name>
<evidence type="ECO:0000313" key="11">
    <source>
        <dbReference type="Proteomes" id="UP000183982"/>
    </source>
</evidence>
<gene>
    <name evidence="10" type="ORF">SAMN05444000_11122</name>
</gene>
<protein>
    <submittedName>
        <fullName evidence="10">Xaa-Pro aminopeptidase</fullName>
    </submittedName>
</protein>
<dbReference type="GO" id="GO:0070006">
    <property type="term" value="F:metalloaminopeptidase activity"/>
    <property type="evidence" value="ECO:0007669"/>
    <property type="project" value="InterPro"/>
</dbReference>
<evidence type="ECO:0000256" key="1">
    <source>
        <dbReference type="ARBA" id="ARBA00008766"/>
    </source>
</evidence>
<proteinExistence type="inferred from homology"/>
<dbReference type="PROSITE" id="PS00491">
    <property type="entry name" value="PROLINE_PEPTIDASE"/>
    <property type="match status" value="1"/>
</dbReference>
<keyword evidence="3 6" id="KW-0479">Metal-binding</keyword>
<sequence length="601" mass="66168">MFQSFETTSDPSKGPERLARLRDYLKTNSADGYLIPRADAHQGEYVAACDDRLAWLTGFTGSAGFCAVLPDMAGVFIDDRYREQVRDQVDLDHFTPVHWPEVKLADWLKENLPDGGEIGFDAWLHTAAEIETLTKALDGSGISLQGHDDAIGYIWSDRPAPPVGAVSIYPENLAGESHASKRARLAETLLKAGQTCAVFTLPDDIAWLLNIRGSDIPRNPVPHAFAVLHYDARVTVFIDEGKLNAEVIAHLGNDVDIQPTDSLMSTLLSMKGPVRLDKSSVPHRVPELLEYMGQTFEWGDDLCALPKACKNAAEIAATTEAHLRDGAAMCEFLRWFDENATAGVTEIDVVRKLEQCRRDTNALLDISFDTISGAGPNGAVIHYRVTHDTNRTLANGDLLVLDSGGQYRDGTTDITRTLPVGDVGADERAAFTRVLKGMIAVSELRWPKGLAGQHLEAIGRVPLWQAGQDFDHGLGHGVGVFLCVHEGPQRLSRLSDVPLEPGMILSNEPGYYRPGAFGIRIENLVVVEEAPGLESGDAHRKMLQFRTLTWCPIDRRLIDLALLTTAERDWLDKYHATCRQMLAPRVAKDSQIWLDRATAPL</sequence>
<dbReference type="AlphaFoldDB" id="A0A1M6KXI4"/>
<evidence type="ECO:0000259" key="7">
    <source>
        <dbReference type="Pfam" id="PF00557"/>
    </source>
</evidence>
<comment type="similarity">
    <text evidence="1 6">Belongs to the peptidase M24B family.</text>
</comment>
<dbReference type="Pfam" id="PF16189">
    <property type="entry name" value="Creatinase_N_2"/>
    <property type="match status" value="1"/>
</dbReference>
<dbReference type="InterPro" id="IPR000994">
    <property type="entry name" value="Pept_M24"/>
</dbReference>
<dbReference type="GO" id="GO:0006508">
    <property type="term" value="P:proteolysis"/>
    <property type="evidence" value="ECO:0007669"/>
    <property type="project" value="UniProtKB-KW"/>
</dbReference>
<dbReference type="PANTHER" id="PTHR43763:SF6">
    <property type="entry name" value="XAA-PRO AMINOPEPTIDASE 1"/>
    <property type="match status" value="1"/>
</dbReference>
<dbReference type="InterPro" id="IPR029149">
    <property type="entry name" value="Creatin/AminoP/Spt16_N"/>
</dbReference>
<dbReference type="FunFam" id="3.90.230.10:FF:000009">
    <property type="entry name" value="xaa-Pro aminopeptidase 2"/>
    <property type="match status" value="1"/>
</dbReference>
<keyword evidence="2" id="KW-0645">Protease</keyword>
<dbReference type="Pfam" id="PF00557">
    <property type="entry name" value="Peptidase_M24"/>
    <property type="match status" value="1"/>
</dbReference>
<dbReference type="PANTHER" id="PTHR43763">
    <property type="entry name" value="XAA-PRO AMINOPEPTIDASE 1"/>
    <property type="match status" value="1"/>
</dbReference>
<evidence type="ECO:0000256" key="4">
    <source>
        <dbReference type="ARBA" id="ARBA00022801"/>
    </source>
</evidence>
<organism evidence="10 11">
    <name type="scientific">Shimia gijangensis</name>
    <dbReference type="NCBI Taxonomy" id="1470563"/>
    <lineage>
        <taxon>Bacteria</taxon>
        <taxon>Pseudomonadati</taxon>
        <taxon>Pseudomonadota</taxon>
        <taxon>Alphaproteobacteria</taxon>
        <taxon>Rhodobacterales</taxon>
        <taxon>Roseobacteraceae</taxon>
    </lineage>
</organism>
<dbReference type="Pfam" id="PF16188">
    <property type="entry name" value="Peptidase_M24_C"/>
    <property type="match status" value="1"/>
</dbReference>
<dbReference type="STRING" id="1470563.SAMN05444000_11122"/>
<dbReference type="InterPro" id="IPR033740">
    <property type="entry name" value="Pept_M24B"/>
</dbReference>
<dbReference type="GO" id="GO:0005737">
    <property type="term" value="C:cytoplasm"/>
    <property type="evidence" value="ECO:0007669"/>
    <property type="project" value="UniProtKB-ARBA"/>
</dbReference>
<dbReference type="Gene3D" id="3.40.350.10">
    <property type="entry name" value="Creatinase/prolidase N-terminal domain"/>
    <property type="match status" value="2"/>
</dbReference>
<keyword evidence="4" id="KW-0378">Hydrolase</keyword>
<dbReference type="InterPro" id="IPR050422">
    <property type="entry name" value="X-Pro_aminopeptidase_P"/>
</dbReference>
<evidence type="ECO:0000256" key="3">
    <source>
        <dbReference type="ARBA" id="ARBA00022723"/>
    </source>
</evidence>
<keyword evidence="11" id="KW-1185">Reference proteome</keyword>
<keyword evidence="5" id="KW-0482">Metalloprotease</keyword>
<evidence type="ECO:0000256" key="5">
    <source>
        <dbReference type="ARBA" id="ARBA00023049"/>
    </source>
</evidence>
<dbReference type="RefSeq" id="WP_073252442.1">
    <property type="nucleotide sequence ID" value="NZ_FQZQ01000011.1"/>
</dbReference>
<evidence type="ECO:0000259" key="8">
    <source>
        <dbReference type="Pfam" id="PF01321"/>
    </source>
</evidence>
<dbReference type="Proteomes" id="UP000183982">
    <property type="component" value="Unassembled WGS sequence"/>
</dbReference>
<evidence type="ECO:0000259" key="9">
    <source>
        <dbReference type="Pfam" id="PF16188"/>
    </source>
</evidence>
<dbReference type="Gene3D" id="3.90.230.10">
    <property type="entry name" value="Creatinase/methionine aminopeptidase superfamily"/>
    <property type="match status" value="1"/>
</dbReference>
<dbReference type="InterPro" id="IPR000587">
    <property type="entry name" value="Creatinase_N"/>
</dbReference>
<accession>A0A1M6KXI4</accession>
<feature type="domain" description="Peptidase M24" evidence="7">
    <location>
        <begin position="319"/>
        <end position="529"/>
    </location>
</feature>